<evidence type="ECO:0000313" key="1">
    <source>
        <dbReference type="EMBL" id="RAK00600.1"/>
    </source>
</evidence>
<protein>
    <submittedName>
        <fullName evidence="1">CRISPR-associated Csy2 family protein</fullName>
    </submittedName>
    <submittedName>
        <fullName evidence="2">Type I-F CRISPR-associated protein Csy2</fullName>
    </submittedName>
</protein>
<dbReference type="Proteomes" id="UP000287865">
    <property type="component" value="Unassembled WGS sequence"/>
</dbReference>
<evidence type="ECO:0000313" key="3">
    <source>
        <dbReference type="Proteomes" id="UP000249203"/>
    </source>
</evidence>
<keyword evidence="4" id="KW-1185">Reference proteome</keyword>
<name>A0A327X384_9GAMM</name>
<evidence type="ECO:0000313" key="4">
    <source>
        <dbReference type="Proteomes" id="UP000287865"/>
    </source>
</evidence>
<dbReference type="EMBL" id="QLMD01000002">
    <property type="protein sequence ID" value="RAK00600.1"/>
    <property type="molecule type" value="Genomic_DNA"/>
</dbReference>
<accession>A0A327X384</accession>
<reference evidence="2 4" key="1">
    <citation type="journal article" date="2018" name="Front. Microbiol.">
        <title>Genome-Based Analysis Reveals the Taxonomy and Diversity of the Family Idiomarinaceae.</title>
        <authorList>
            <person name="Liu Y."/>
            <person name="Lai Q."/>
            <person name="Shao Z."/>
        </authorList>
    </citation>
    <scope>NUCLEOTIDE SEQUENCE [LARGE SCALE GENOMIC DNA]</scope>
    <source>
        <strain evidence="2 4">CF12-14</strain>
    </source>
</reference>
<dbReference type="InterPro" id="IPR013398">
    <property type="entry name" value="CRISPR-assoc_prot_Csy2"/>
</dbReference>
<organism evidence="1 3">
    <name type="scientific">Aliidiomarina maris</name>
    <dbReference type="NCBI Taxonomy" id="531312"/>
    <lineage>
        <taxon>Bacteria</taxon>
        <taxon>Pseudomonadati</taxon>
        <taxon>Pseudomonadota</taxon>
        <taxon>Gammaproteobacteria</taxon>
        <taxon>Alteromonadales</taxon>
        <taxon>Idiomarinaceae</taxon>
        <taxon>Aliidiomarina</taxon>
    </lineage>
</organism>
<dbReference type="EMBL" id="PIPK01000003">
    <property type="protein sequence ID" value="RUO27388.1"/>
    <property type="molecule type" value="Genomic_DNA"/>
</dbReference>
<reference evidence="1 3" key="2">
    <citation type="submission" date="2018-06" db="EMBL/GenBank/DDBJ databases">
        <title>Genomic Encyclopedia of Type Strains, Phase III (KMG-III): the genomes of soil and plant-associated and newly described type strains.</title>
        <authorList>
            <person name="Whitman W."/>
        </authorList>
    </citation>
    <scope>NUCLEOTIDE SEQUENCE [LARGE SCALE GENOMIC DNA]</scope>
    <source>
        <strain evidence="1 3">CGMCC 1.15366</strain>
    </source>
</reference>
<dbReference type="RefSeq" id="WP_111568399.1">
    <property type="nucleotide sequence ID" value="NZ_PIPK01000003.1"/>
</dbReference>
<dbReference type="NCBIfam" id="TIGR02565">
    <property type="entry name" value="cas_Csy2"/>
    <property type="match status" value="1"/>
</dbReference>
<dbReference type="AlphaFoldDB" id="A0A327X384"/>
<comment type="caution">
    <text evidence="1">The sequence shown here is derived from an EMBL/GenBank/DDBJ whole genome shotgun (WGS) entry which is preliminary data.</text>
</comment>
<gene>
    <name evidence="2" type="primary">csy2</name>
    <name evidence="1" type="ORF">B0I24_10225</name>
    <name evidence="2" type="ORF">CWE07_05450</name>
</gene>
<dbReference type="Pfam" id="PF09614">
    <property type="entry name" value="Cas_Csy2"/>
    <property type="match status" value="1"/>
</dbReference>
<dbReference type="Proteomes" id="UP000249203">
    <property type="component" value="Unassembled WGS sequence"/>
</dbReference>
<sequence length="318" mass="35466">MIGDVKKLLIIPRIKVHNANALSSPFTIGFPAMTAWLGGVHALQRHLNVQNIPVVFSATAVVSHDVNLQTYKGQNDYVHSIVGTGNPLDKTGSRSAFIEEARCHLEVSLVIEFNGISIDQHDQLLSLVTQLMHAKMKLAGGDIKGFQPPFCINSTEGNTEDLRKIQRHLMPGYVLVERRDLVIAALEEHDGTDVLNAIIDYLAVHHRCEQDEDGNITRHSYRKSFGGRPSGWIVPIATGFHALSDVGEAKNQRDPTTLHRFAESLVTLGEFKMLHRLNSVEQMLWRYHVDGDLYICEQKHSNQPQVAGADLTSIEPEF</sequence>
<dbReference type="CDD" id="cd09736">
    <property type="entry name" value="Csy2_I-F"/>
    <property type="match status" value="1"/>
</dbReference>
<proteinExistence type="predicted"/>
<dbReference type="OrthoDB" id="1550641at2"/>
<evidence type="ECO:0000313" key="2">
    <source>
        <dbReference type="EMBL" id="RUO27388.1"/>
    </source>
</evidence>